<evidence type="ECO:0000256" key="1">
    <source>
        <dbReference type="SAM" id="MobiDB-lite"/>
    </source>
</evidence>
<organism evidence="4">
    <name type="scientific">Hydatigena taeniaeformis</name>
    <name type="common">Feline tapeworm</name>
    <name type="synonym">Taenia taeniaeformis</name>
    <dbReference type="NCBI Taxonomy" id="6205"/>
    <lineage>
        <taxon>Eukaryota</taxon>
        <taxon>Metazoa</taxon>
        <taxon>Spiralia</taxon>
        <taxon>Lophotrochozoa</taxon>
        <taxon>Platyhelminthes</taxon>
        <taxon>Cestoda</taxon>
        <taxon>Eucestoda</taxon>
        <taxon>Cyclophyllidea</taxon>
        <taxon>Taeniidae</taxon>
        <taxon>Hydatigera</taxon>
    </lineage>
</organism>
<dbReference type="EMBL" id="UYWX01003841">
    <property type="protein sequence ID" value="VDM24362.1"/>
    <property type="molecule type" value="Genomic_DNA"/>
</dbReference>
<dbReference type="AlphaFoldDB" id="A0A0R3WTV1"/>
<dbReference type="Proteomes" id="UP000274429">
    <property type="component" value="Unassembled WGS sequence"/>
</dbReference>
<accession>A0A0R3WTV1</accession>
<dbReference type="SUPFAM" id="SSF56801">
    <property type="entry name" value="Acetyl-CoA synthetase-like"/>
    <property type="match status" value="1"/>
</dbReference>
<feature type="region of interest" description="Disordered" evidence="1">
    <location>
        <begin position="180"/>
        <end position="200"/>
    </location>
</feature>
<feature type="compositionally biased region" description="Polar residues" evidence="1">
    <location>
        <begin position="185"/>
        <end position="195"/>
    </location>
</feature>
<dbReference type="InterPro" id="IPR042099">
    <property type="entry name" value="ANL_N_sf"/>
</dbReference>
<gene>
    <name evidence="2" type="ORF">TTAC_LOCUS4177</name>
</gene>
<evidence type="ECO:0000313" key="4">
    <source>
        <dbReference type="WBParaSite" id="TTAC_0000419101-mRNA-1"/>
    </source>
</evidence>
<dbReference type="PANTHER" id="PTHR22754:SF32">
    <property type="entry name" value="DISCO-INTERACTING PROTEIN 2"/>
    <property type="match status" value="1"/>
</dbReference>
<dbReference type="PANTHER" id="PTHR22754">
    <property type="entry name" value="DISCO-INTERACTING PROTEIN 2 DIP2 -RELATED"/>
    <property type="match status" value="1"/>
</dbReference>
<reference evidence="4" key="1">
    <citation type="submission" date="2017-02" db="UniProtKB">
        <authorList>
            <consortium name="WormBaseParasite"/>
        </authorList>
    </citation>
    <scope>IDENTIFICATION</scope>
</reference>
<dbReference type="STRING" id="6205.A0A0R3WTV1"/>
<keyword evidence="3" id="KW-1185">Reference proteome</keyword>
<evidence type="ECO:0000313" key="2">
    <source>
        <dbReference type="EMBL" id="VDM24362.1"/>
    </source>
</evidence>
<dbReference type="WBParaSite" id="TTAC_0000419101-mRNA-1">
    <property type="protein sequence ID" value="TTAC_0000419101-mRNA-1"/>
    <property type="gene ID" value="TTAC_0000419101"/>
</dbReference>
<proteinExistence type="predicted"/>
<dbReference type="OrthoDB" id="69964at2759"/>
<name>A0A0R3WTV1_HYDTA</name>
<reference evidence="2 3" key="2">
    <citation type="submission" date="2018-11" db="EMBL/GenBank/DDBJ databases">
        <authorList>
            <consortium name="Pathogen Informatics"/>
        </authorList>
    </citation>
    <scope>NUCLEOTIDE SEQUENCE [LARGE SCALE GENOMIC DNA]</scope>
</reference>
<sequence>MVSRKAALAHCRALTAACHYSEGDVMVCVVDCRREAGLWHAALSSVFNGMHVVFVPFNVLQMDPGSWIRMVTKYRASVAIVKSRDLHWALLAEREHPYCNLSSLRALLVTDGHNPWSLNSCDLFAAKFKTRGLNPNAICPIAGSSETLTLSLRRPIPTSSTTAPSTGGLFGLHSNGAPRGAPVLPTTNNASPQHTAPSSSPAAAAARGIISIHALSYGVIRVDSEDSFTSLTLQDCGQVLPGAAMVVVSLGPKPTVCQTDEVGELCIAADYVGTGYWGLRGQTGSHFCVQPIHEDGRPVVINTNAAAVPATAGALHMH</sequence>
<evidence type="ECO:0000313" key="3">
    <source>
        <dbReference type="Proteomes" id="UP000274429"/>
    </source>
</evidence>
<protein>
    <submittedName>
        <fullName evidence="4">AMP-binding domain-containing protein</fullName>
    </submittedName>
</protein>
<dbReference type="Gene3D" id="3.40.50.12780">
    <property type="entry name" value="N-terminal domain of ligase-like"/>
    <property type="match status" value="1"/>
</dbReference>